<evidence type="ECO:0000256" key="4">
    <source>
        <dbReference type="ARBA" id="ARBA00038103"/>
    </source>
</evidence>
<keyword evidence="8" id="KW-1185">Reference proteome</keyword>
<dbReference type="SUPFAM" id="SSF56655">
    <property type="entry name" value="Carbohydrate phosphatase"/>
    <property type="match status" value="1"/>
</dbReference>
<dbReference type="Proteomes" id="UP000011555">
    <property type="component" value="Unassembled WGS sequence"/>
</dbReference>
<dbReference type="GO" id="GO:0008934">
    <property type="term" value="F:inositol monophosphate 1-phosphatase activity"/>
    <property type="evidence" value="ECO:0007669"/>
    <property type="project" value="TreeGrafter"/>
</dbReference>
<evidence type="ECO:0000256" key="2">
    <source>
        <dbReference type="ARBA" id="ARBA00013093"/>
    </source>
</evidence>
<evidence type="ECO:0000313" key="6">
    <source>
        <dbReference type="EMBL" id="APW99150.1"/>
    </source>
</evidence>
<dbReference type="AlphaFoldDB" id="M0LBL6"/>
<dbReference type="EMBL" id="CP019285">
    <property type="protein sequence ID" value="APW99150.1"/>
    <property type="molecule type" value="Genomic_DNA"/>
</dbReference>
<name>M0LBL6_NATLA</name>
<organism evidence="7 8">
    <name type="scientific">Natronobacterium lacisalsi AJ5</name>
    <dbReference type="NCBI Taxonomy" id="358396"/>
    <lineage>
        <taxon>Archaea</taxon>
        <taxon>Methanobacteriati</taxon>
        <taxon>Methanobacteriota</taxon>
        <taxon>Stenosarchaea group</taxon>
        <taxon>Halobacteria</taxon>
        <taxon>Halobacteriales</taxon>
        <taxon>Natrialbaceae</taxon>
        <taxon>Natronobacterium</taxon>
    </lineage>
</organism>
<dbReference type="GO" id="GO:0042132">
    <property type="term" value="F:fructose 1,6-bisphosphate 1-phosphatase activity"/>
    <property type="evidence" value="ECO:0007669"/>
    <property type="project" value="UniProtKB-EC"/>
</dbReference>
<dbReference type="GO" id="GO:0006020">
    <property type="term" value="P:inositol metabolic process"/>
    <property type="evidence" value="ECO:0007669"/>
    <property type="project" value="TreeGrafter"/>
</dbReference>
<reference evidence="6" key="3">
    <citation type="submission" date="2017-01" db="EMBL/GenBank/DDBJ databases">
        <authorList>
            <person name="Mah S.A."/>
            <person name="Swanson W.J."/>
            <person name="Moy G.W."/>
            <person name="Vacquier V.D."/>
        </authorList>
    </citation>
    <scope>NUCLEOTIDE SEQUENCE</scope>
    <source>
        <strain evidence="6">AJ5</strain>
    </source>
</reference>
<dbReference type="GeneID" id="30922623"/>
<comment type="catalytic activity">
    <reaction evidence="1">
        <text>beta-D-fructose 1,6-bisphosphate + H2O = beta-D-fructose 6-phosphate + phosphate</text>
        <dbReference type="Rhea" id="RHEA:11064"/>
        <dbReference type="ChEBI" id="CHEBI:15377"/>
        <dbReference type="ChEBI" id="CHEBI:32966"/>
        <dbReference type="ChEBI" id="CHEBI:43474"/>
        <dbReference type="ChEBI" id="CHEBI:57634"/>
        <dbReference type="EC" id="3.1.3.11"/>
    </reaction>
</comment>
<dbReference type="EC" id="3.1.3.11" evidence="2"/>
<protein>
    <recommendedName>
        <fullName evidence="2">fructose-bisphosphatase</fullName>
        <ecNumber evidence="2">3.1.3.11</ecNumber>
    </recommendedName>
</protein>
<comment type="cofactor">
    <cofactor evidence="5">
        <name>Mg(2+)</name>
        <dbReference type="ChEBI" id="CHEBI:18420"/>
    </cofactor>
</comment>
<dbReference type="PRINTS" id="PR00377">
    <property type="entry name" value="IMPHPHTASES"/>
</dbReference>
<proteinExistence type="inferred from homology"/>
<feature type="binding site" evidence="5">
    <location>
        <position position="69"/>
    </location>
    <ligand>
        <name>Mg(2+)</name>
        <dbReference type="ChEBI" id="CHEBI:18420"/>
        <label>1</label>
        <note>catalytic</note>
    </ligand>
</feature>
<reference evidence="6 9" key="1">
    <citation type="journal article" date="2011" name="J. Bacteriol.">
        <title>Genome sequence of Halobiforma lacisalsi AJ5, an extremely halophilic archaeon which harbors a bop gene.</title>
        <authorList>
            <person name="Jiang X."/>
            <person name="Wang S."/>
            <person name="Cheng H."/>
            <person name="Huo Y."/>
            <person name="Zhang X."/>
            <person name="Zhu X."/>
            <person name="Han X."/>
            <person name="Ni P."/>
            <person name="Wu M."/>
        </authorList>
    </citation>
    <scope>NUCLEOTIDE SEQUENCE [LARGE SCALE GENOMIC DNA]</scope>
    <source>
        <strain evidence="6 9">AJ5</strain>
    </source>
</reference>
<dbReference type="PANTHER" id="PTHR20854:SF4">
    <property type="entry name" value="INOSITOL-1-MONOPHOSPHATASE-RELATED"/>
    <property type="match status" value="1"/>
</dbReference>
<dbReference type="Gene3D" id="3.40.190.80">
    <property type="match status" value="1"/>
</dbReference>
<evidence type="ECO:0000313" key="8">
    <source>
        <dbReference type="Proteomes" id="UP000011555"/>
    </source>
</evidence>
<feature type="binding site" evidence="5">
    <location>
        <position position="87"/>
    </location>
    <ligand>
        <name>Mg(2+)</name>
        <dbReference type="ChEBI" id="CHEBI:18420"/>
        <label>1</label>
        <note>catalytic</note>
    </ligand>
</feature>
<dbReference type="KEGG" id="hlc:CHINAEXTREME15825"/>
<evidence type="ECO:0000313" key="7">
    <source>
        <dbReference type="EMBL" id="EMA30957.1"/>
    </source>
</evidence>
<keyword evidence="5" id="KW-0460">Magnesium</keyword>
<feature type="binding site" evidence="5">
    <location>
        <position position="214"/>
    </location>
    <ligand>
        <name>Mg(2+)</name>
        <dbReference type="ChEBI" id="CHEBI:18420"/>
        <label>1</label>
        <note>catalytic</note>
    </ligand>
</feature>
<reference evidence="7 8" key="2">
    <citation type="journal article" date="2014" name="PLoS Genet.">
        <title>Phylogenetically driven sequencing of extremely halophilic archaea reveals strategies for static and dynamic osmo-response.</title>
        <authorList>
            <person name="Becker E.A."/>
            <person name="Seitzer P.M."/>
            <person name="Tritt A."/>
            <person name="Larsen D."/>
            <person name="Krusor M."/>
            <person name="Yao A.I."/>
            <person name="Wu D."/>
            <person name="Madern D."/>
            <person name="Eisen J.A."/>
            <person name="Darling A.E."/>
            <person name="Facciotti M.T."/>
        </authorList>
    </citation>
    <scope>NUCLEOTIDE SEQUENCE [LARGE SCALE GENOMIC DNA]</scope>
    <source>
        <strain evidence="7 8">AJ5</strain>
    </source>
</reference>
<feature type="binding site" evidence="5">
    <location>
        <position position="90"/>
    </location>
    <ligand>
        <name>Mg(2+)</name>
        <dbReference type="ChEBI" id="CHEBI:18420"/>
        <label>2</label>
    </ligand>
</feature>
<dbReference type="eggNOG" id="arCOG01349">
    <property type="taxonomic scope" value="Archaea"/>
</dbReference>
<keyword evidence="3" id="KW-0119">Carbohydrate metabolism</keyword>
<dbReference type="EMBL" id="AOLZ01000055">
    <property type="protein sequence ID" value="EMA30957.1"/>
    <property type="molecule type" value="Genomic_DNA"/>
</dbReference>
<sequence length="270" mass="28836">MSEQSDRASVALEAAEAGAEVAADSFRGSLDIATKDGKTDVVTQADREAQERVVETIRAAFPDDPIVGEEDEELKAVPEDGPSWIVDPIDGTNNYVAGIRAFGTAVAAVVDGEPVAGANVFPALGDTYRVGPEGAFRNGRKLSVSDYEDPDMATTCPTFWWDFDHRGEYGRAARALVERFGDVRRFGCAQFELALVAAGGLEGVVTNKQANPWDTVAGVAMIREAGGVVTDLEGNRWRHDSHGLVASNGGIHDELLEAANEIEIEIEADD</sequence>
<dbReference type="GO" id="GO:0046872">
    <property type="term" value="F:metal ion binding"/>
    <property type="evidence" value="ECO:0007669"/>
    <property type="project" value="UniProtKB-KW"/>
</dbReference>
<evidence type="ECO:0000256" key="1">
    <source>
        <dbReference type="ARBA" id="ARBA00001273"/>
    </source>
</evidence>
<feature type="binding site" evidence="5">
    <location>
        <position position="89"/>
    </location>
    <ligand>
        <name>Mg(2+)</name>
        <dbReference type="ChEBI" id="CHEBI:18420"/>
        <label>1</label>
        <note>catalytic</note>
    </ligand>
</feature>
<gene>
    <name evidence="7" type="ORF">C445_15426</name>
    <name evidence="6" type="ORF">CHINAEXTREME_15825</name>
</gene>
<dbReference type="Gene3D" id="3.30.540.10">
    <property type="entry name" value="Fructose-1,6-Bisphosphatase, subunit A, domain 1"/>
    <property type="match status" value="1"/>
</dbReference>
<evidence type="ECO:0000256" key="3">
    <source>
        <dbReference type="ARBA" id="ARBA00023277"/>
    </source>
</evidence>
<dbReference type="Proteomes" id="UP000186547">
    <property type="component" value="Chromosome"/>
</dbReference>
<dbReference type="CDD" id="cd01637">
    <property type="entry name" value="IMPase_like"/>
    <property type="match status" value="1"/>
</dbReference>
<dbReference type="InterPro" id="IPR000760">
    <property type="entry name" value="Inositol_monophosphatase-like"/>
</dbReference>
<evidence type="ECO:0000256" key="5">
    <source>
        <dbReference type="PIRSR" id="PIRSR600760-2"/>
    </source>
</evidence>
<accession>M0LBL6</accession>
<keyword evidence="5" id="KW-0479">Metal-binding</keyword>
<dbReference type="RefSeq" id="WP_007142791.1">
    <property type="nucleotide sequence ID" value="NZ_AOLZ01000055.1"/>
</dbReference>
<dbReference type="Pfam" id="PF00459">
    <property type="entry name" value="Inositol_P"/>
    <property type="match status" value="1"/>
</dbReference>
<evidence type="ECO:0000313" key="9">
    <source>
        <dbReference type="Proteomes" id="UP000186547"/>
    </source>
</evidence>
<dbReference type="PANTHER" id="PTHR20854">
    <property type="entry name" value="INOSITOL MONOPHOSPHATASE"/>
    <property type="match status" value="1"/>
</dbReference>
<dbReference type="STRING" id="358396.CHINAEXTREME_15825"/>
<dbReference type="GO" id="GO:0007165">
    <property type="term" value="P:signal transduction"/>
    <property type="evidence" value="ECO:0007669"/>
    <property type="project" value="TreeGrafter"/>
</dbReference>
<comment type="similarity">
    <text evidence="4">Belongs to the inositol monophosphatase superfamily. FBPase class 4 family.</text>
</comment>
<dbReference type="PATRIC" id="fig|358396.7.peg.3129"/>